<evidence type="ECO:0000256" key="1">
    <source>
        <dbReference type="SAM" id="Coils"/>
    </source>
</evidence>
<evidence type="ECO:0000256" key="2">
    <source>
        <dbReference type="SAM" id="SignalP"/>
    </source>
</evidence>
<feature type="chain" id="PRO_5044780250" evidence="2">
    <location>
        <begin position="22"/>
        <end position="230"/>
    </location>
</feature>
<dbReference type="EMBL" id="JALLPJ020000383">
    <property type="protein sequence ID" value="KAL3793783.1"/>
    <property type="molecule type" value="Genomic_DNA"/>
</dbReference>
<evidence type="ECO:0000313" key="3">
    <source>
        <dbReference type="EMBL" id="KAL3793783.1"/>
    </source>
</evidence>
<keyword evidence="2" id="KW-0732">Signal</keyword>
<feature type="coiled-coil region" evidence="1">
    <location>
        <begin position="32"/>
        <end position="70"/>
    </location>
</feature>
<reference evidence="3 4" key="1">
    <citation type="submission" date="2024-10" db="EMBL/GenBank/DDBJ databases">
        <title>Updated reference genomes for cyclostephanoid diatoms.</title>
        <authorList>
            <person name="Roberts W.R."/>
            <person name="Alverson A.J."/>
        </authorList>
    </citation>
    <scope>NUCLEOTIDE SEQUENCE [LARGE SCALE GENOMIC DNA]</scope>
    <source>
        <strain evidence="3 4">AJA010-31</strain>
    </source>
</reference>
<keyword evidence="1" id="KW-0175">Coiled coil</keyword>
<name>A0ABD3Q0D9_9STRA</name>
<protein>
    <submittedName>
        <fullName evidence="3">Uncharacterized protein</fullName>
    </submittedName>
</protein>
<keyword evidence="4" id="KW-1185">Reference proteome</keyword>
<organism evidence="3 4">
    <name type="scientific">Cyclotella atomus</name>
    <dbReference type="NCBI Taxonomy" id="382360"/>
    <lineage>
        <taxon>Eukaryota</taxon>
        <taxon>Sar</taxon>
        <taxon>Stramenopiles</taxon>
        <taxon>Ochrophyta</taxon>
        <taxon>Bacillariophyta</taxon>
        <taxon>Coscinodiscophyceae</taxon>
        <taxon>Thalassiosirophycidae</taxon>
        <taxon>Stephanodiscales</taxon>
        <taxon>Stephanodiscaceae</taxon>
        <taxon>Cyclotella</taxon>
    </lineage>
</organism>
<comment type="caution">
    <text evidence="3">The sequence shown here is derived from an EMBL/GenBank/DDBJ whole genome shotgun (WGS) entry which is preliminary data.</text>
</comment>
<evidence type="ECO:0000313" key="4">
    <source>
        <dbReference type="Proteomes" id="UP001530400"/>
    </source>
</evidence>
<feature type="signal peptide" evidence="2">
    <location>
        <begin position="1"/>
        <end position="21"/>
    </location>
</feature>
<sequence>MKLVQIACLSVGMIMCTSVRAFSPSLQSRICNKAVELHATSAETEAERLRAKARELMAQVKQQEDDLHNNIMAKKRSRDAHIDQIISELFPTNNEGDTGDLVSRLRNKRLAAEVLVQIVERLHQRTRVADKKEPELASCTDQLIEAAAILDQEFVNQKTRCGDKITHADLVHWGGGNVSGILKDKDKDLAREYDEQFQKRLESFYDAAVKKHTRDEVDSRGWMDGDAWKP</sequence>
<accession>A0ABD3Q0D9</accession>
<dbReference type="Proteomes" id="UP001530400">
    <property type="component" value="Unassembled WGS sequence"/>
</dbReference>
<proteinExistence type="predicted"/>
<dbReference type="AlphaFoldDB" id="A0ABD3Q0D9"/>
<gene>
    <name evidence="3" type="ORF">ACHAWO_013488</name>
</gene>